<gene>
    <name evidence="1" type="ORF">A3C06_03790</name>
</gene>
<dbReference type="Proteomes" id="UP000177565">
    <property type="component" value="Unassembled WGS sequence"/>
</dbReference>
<protein>
    <submittedName>
        <fullName evidence="1">Uncharacterized protein</fullName>
    </submittedName>
</protein>
<evidence type="ECO:0000313" key="2">
    <source>
        <dbReference type="Proteomes" id="UP000177565"/>
    </source>
</evidence>
<sequence length="204" mass="23393">MEENQDSYEIGGLLPDGSRKAIYRLPESDLKNYKILGKGGGPIGIAFAMAFKYCPNFYERVIGYTVSEEGIGKMVQELMRERLPDHPQAKSGGFTYTFYEKLYTEEKADNNKIPDGLYRCEKCGEYKGRVMAKDLNWDDNAIKETKKESEEYIDVSCLCEGILCPKCKTNKIHRPISNSYYEESNTIGRWPYFTGMIGCEKCRK</sequence>
<accession>A0A1G2MTD3</accession>
<dbReference type="AlphaFoldDB" id="A0A1G2MTD3"/>
<organism evidence="1 2">
    <name type="scientific">Candidatus Taylorbacteria bacterium RIFCSPHIGHO2_02_FULL_46_13</name>
    <dbReference type="NCBI Taxonomy" id="1802312"/>
    <lineage>
        <taxon>Bacteria</taxon>
        <taxon>Candidatus Tayloriibacteriota</taxon>
    </lineage>
</organism>
<name>A0A1G2MTD3_9BACT</name>
<dbReference type="EMBL" id="MHRQ01000011">
    <property type="protein sequence ID" value="OHA27170.1"/>
    <property type="molecule type" value="Genomic_DNA"/>
</dbReference>
<comment type="caution">
    <text evidence="1">The sequence shown here is derived from an EMBL/GenBank/DDBJ whole genome shotgun (WGS) entry which is preliminary data.</text>
</comment>
<reference evidence="1 2" key="1">
    <citation type="journal article" date="2016" name="Nat. Commun.">
        <title>Thousands of microbial genomes shed light on interconnected biogeochemical processes in an aquifer system.</title>
        <authorList>
            <person name="Anantharaman K."/>
            <person name="Brown C.T."/>
            <person name="Hug L.A."/>
            <person name="Sharon I."/>
            <person name="Castelle C.J."/>
            <person name="Probst A.J."/>
            <person name="Thomas B.C."/>
            <person name="Singh A."/>
            <person name="Wilkins M.J."/>
            <person name="Karaoz U."/>
            <person name="Brodie E.L."/>
            <person name="Williams K.H."/>
            <person name="Hubbard S.S."/>
            <person name="Banfield J.F."/>
        </authorList>
    </citation>
    <scope>NUCLEOTIDE SEQUENCE [LARGE SCALE GENOMIC DNA]</scope>
</reference>
<proteinExistence type="predicted"/>
<evidence type="ECO:0000313" key="1">
    <source>
        <dbReference type="EMBL" id="OHA27170.1"/>
    </source>
</evidence>
<dbReference type="STRING" id="1802312.A3C06_03790"/>